<organism evidence="1">
    <name type="scientific">Serratia fonticola</name>
    <dbReference type="NCBI Taxonomy" id="47917"/>
    <lineage>
        <taxon>Bacteria</taxon>
        <taxon>Pseudomonadati</taxon>
        <taxon>Pseudomonadota</taxon>
        <taxon>Gammaproteobacteria</taxon>
        <taxon>Enterobacterales</taxon>
        <taxon>Yersiniaceae</taxon>
        <taxon>Serratia</taxon>
    </lineage>
</organism>
<reference evidence="1" key="1">
    <citation type="submission" date="2019-05" db="EMBL/GenBank/DDBJ databases">
        <authorList>
            <consortium name="Pathogen Informatics"/>
        </authorList>
    </citation>
    <scope>NUCLEOTIDE SEQUENCE [LARGE SCALE GENOMIC DNA]</scope>
    <source>
        <strain evidence="1">NCTC12965</strain>
    </source>
</reference>
<dbReference type="AlphaFoldDB" id="A0A4U9VY37"/>
<protein>
    <submittedName>
        <fullName evidence="1">Uncharacterized protein</fullName>
    </submittedName>
</protein>
<accession>A0A4U9VY37</accession>
<name>A0A4U9VY37_SERFO</name>
<proteinExistence type="predicted"/>
<sequence length="67" mass="7502">MAYCEYVAYCPHCDISIELTGNVPPYVEGAGSCWMCSKKLILIFRKSAKNRARHRQDCGSSANLRTS</sequence>
<dbReference type="EMBL" id="CABEEZ010000118">
    <property type="protein sequence ID" value="VTR48681.1"/>
    <property type="molecule type" value="Genomic_DNA"/>
</dbReference>
<gene>
    <name evidence="1" type="ORF">NCTC12965_05709</name>
</gene>
<evidence type="ECO:0000313" key="1">
    <source>
        <dbReference type="EMBL" id="VTR48681.1"/>
    </source>
</evidence>